<organism evidence="2 3">
    <name type="scientific">Neptunomonas marina</name>
    <dbReference type="NCBI Taxonomy" id="1815562"/>
    <lineage>
        <taxon>Bacteria</taxon>
        <taxon>Pseudomonadati</taxon>
        <taxon>Pseudomonadota</taxon>
        <taxon>Gammaproteobacteria</taxon>
        <taxon>Oceanospirillales</taxon>
        <taxon>Oceanospirillaceae</taxon>
        <taxon>Neptunomonas</taxon>
    </lineage>
</organism>
<evidence type="ECO:0000313" key="2">
    <source>
        <dbReference type="EMBL" id="RVU32722.1"/>
    </source>
</evidence>
<dbReference type="RefSeq" id="WP_127692890.1">
    <property type="nucleotide sequence ID" value="NZ_SACQ01000001.1"/>
</dbReference>
<feature type="compositionally biased region" description="Polar residues" evidence="1">
    <location>
        <begin position="157"/>
        <end position="179"/>
    </location>
</feature>
<feature type="region of interest" description="Disordered" evidence="1">
    <location>
        <begin position="66"/>
        <end position="136"/>
    </location>
</feature>
<evidence type="ECO:0000256" key="1">
    <source>
        <dbReference type="SAM" id="MobiDB-lite"/>
    </source>
</evidence>
<proteinExistence type="predicted"/>
<accession>A0A437QDT6</accession>
<feature type="region of interest" description="Disordered" evidence="1">
    <location>
        <begin position="148"/>
        <end position="209"/>
    </location>
</feature>
<evidence type="ECO:0000313" key="3">
    <source>
        <dbReference type="Proteomes" id="UP000282818"/>
    </source>
</evidence>
<name>A0A437QDT6_9GAMM</name>
<reference evidence="2 3" key="1">
    <citation type="submission" date="2019-01" db="EMBL/GenBank/DDBJ databases">
        <authorList>
            <person name="Chen W.-M."/>
        </authorList>
    </citation>
    <scope>NUCLEOTIDE SEQUENCE [LARGE SCALE GENOMIC DNA]</scope>
    <source>
        <strain evidence="2 3">HPM-16</strain>
    </source>
</reference>
<feature type="compositionally biased region" description="Low complexity" evidence="1">
    <location>
        <begin position="182"/>
        <end position="204"/>
    </location>
</feature>
<keyword evidence="3" id="KW-1185">Reference proteome</keyword>
<protein>
    <submittedName>
        <fullName evidence="2">Uncharacterized protein</fullName>
    </submittedName>
</protein>
<gene>
    <name evidence="2" type="ORF">EOE65_03440</name>
</gene>
<dbReference type="AlphaFoldDB" id="A0A437QDT6"/>
<feature type="compositionally biased region" description="Polar residues" evidence="1">
    <location>
        <begin position="116"/>
        <end position="128"/>
    </location>
</feature>
<dbReference type="Proteomes" id="UP000282818">
    <property type="component" value="Unassembled WGS sequence"/>
</dbReference>
<sequence>MAMTYEEAVAKGLRGGDMFRATGGISNEDVKAWEAANPGKKYTDTDGPLTHAEWIRLGHLGGLKTGANDPETIKKARGNKTKWVSPTELESIPWNPTSYQAPQTGKTGGVKPPNPSNVAGQTQASPTGSGTGNGGILASQVASAIASSQSASPASQTNNNGWTISPTGTPYRPVTNTGGQQAGQPTSSSSGNSSSNLPSSQAGSTGTESEYSIDHLNRITASDSPYIQAAKQNAKEAAAERGLLNSAIAAGAGERAAIEAASPFALQDGAFRQNAALNHQQFRNQAELARYNNQLSIERSAYDVTANTHGEYLAAVEEITKQATISINEIETSPSIKPEDKEVMIQNTIARRDADLAFTRQLYSSMPTWNLSWINLSNMPAPGVS</sequence>
<dbReference type="EMBL" id="SACQ01000001">
    <property type="protein sequence ID" value="RVU32722.1"/>
    <property type="molecule type" value="Genomic_DNA"/>
</dbReference>
<comment type="caution">
    <text evidence="2">The sequence shown here is derived from an EMBL/GenBank/DDBJ whole genome shotgun (WGS) entry which is preliminary data.</text>
</comment>
<feature type="compositionally biased region" description="Polar residues" evidence="1">
    <location>
        <begin position="94"/>
        <end position="105"/>
    </location>
</feature>